<dbReference type="PANTHER" id="PTHR24198:SF165">
    <property type="entry name" value="ANKYRIN REPEAT-CONTAINING PROTEIN-RELATED"/>
    <property type="match status" value="1"/>
</dbReference>
<dbReference type="STRING" id="1095630.A0A2J6SUI1"/>
<dbReference type="Gene3D" id="1.25.40.20">
    <property type="entry name" value="Ankyrin repeat-containing domain"/>
    <property type="match status" value="1"/>
</dbReference>
<dbReference type="RefSeq" id="XP_024731331.1">
    <property type="nucleotide sequence ID" value="XM_024887979.1"/>
</dbReference>
<dbReference type="InParanoid" id="A0A2J6SUI1"/>
<reference evidence="4 5" key="1">
    <citation type="submission" date="2016-04" db="EMBL/GenBank/DDBJ databases">
        <title>A degradative enzymes factory behind the ericoid mycorrhizal symbiosis.</title>
        <authorList>
            <consortium name="DOE Joint Genome Institute"/>
            <person name="Martino E."/>
            <person name="Morin E."/>
            <person name="Grelet G."/>
            <person name="Kuo A."/>
            <person name="Kohler A."/>
            <person name="Daghino S."/>
            <person name="Barry K."/>
            <person name="Choi C."/>
            <person name="Cichocki N."/>
            <person name="Clum A."/>
            <person name="Copeland A."/>
            <person name="Hainaut M."/>
            <person name="Haridas S."/>
            <person name="Labutti K."/>
            <person name="Lindquist E."/>
            <person name="Lipzen A."/>
            <person name="Khouja H.-R."/>
            <person name="Murat C."/>
            <person name="Ohm R."/>
            <person name="Olson A."/>
            <person name="Spatafora J."/>
            <person name="Veneault-Fourrey C."/>
            <person name="Henrissat B."/>
            <person name="Grigoriev I."/>
            <person name="Martin F."/>
            <person name="Perotto S."/>
        </authorList>
    </citation>
    <scope>NUCLEOTIDE SEQUENCE [LARGE SCALE GENOMIC DNA]</scope>
    <source>
        <strain evidence="4 5">E</strain>
    </source>
</reference>
<dbReference type="InterPro" id="IPR002110">
    <property type="entry name" value="Ankyrin_rpt"/>
</dbReference>
<keyword evidence="1" id="KW-0677">Repeat</keyword>
<dbReference type="AlphaFoldDB" id="A0A2J6SUI1"/>
<evidence type="ECO:0000256" key="3">
    <source>
        <dbReference type="PROSITE-ProRule" id="PRU00023"/>
    </source>
</evidence>
<evidence type="ECO:0000256" key="1">
    <source>
        <dbReference type="ARBA" id="ARBA00022737"/>
    </source>
</evidence>
<dbReference type="Proteomes" id="UP000235371">
    <property type="component" value="Unassembled WGS sequence"/>
</dbReference>
<feature type="repeat" description="ANK" evidence="3">
    <location>
        <begin position="82"/>
        <end position="114"/>
    </location>
</feature>
<sequence>MSPSACKRYSRTPLSCTTGKDSASAFETLIALGADINAVDVQFVYIGNELSILHQISLYNCLNVMSLVLNYRWGDLESRSENGHMALHIAATGSNLWMVRKLVEAGANISAMDGRGATPLDHMAHHAEYESDSTYQLNCLL</sequence>
<dbReference type="EMBL" id="KZ613865">
    <property type="protein sequence ID" value="PMD54427.1"/>
    <property type="molecule type" value="Genomic_DNA"/>
</dbReference>
<evidence type="ECO:0000313" key="5">
    <source>
        <dbReference type="Proteomes" id="UP000235371"/>
    </source>
</evidence>
<organism evidence="4 5">
    <name type="scientific">Hyaloscypha bicolor E</name>
    <dbReference type="NCBI Taxonomy" id="1095630"/>
    <lineage>
        <taxon>Eukaryota</taxon>
        <taxon>Fungi</taxon>
        <taxon>Dikarya</taxon>
        <taxon>Ascomycota</taxon>
        <taxon>Pezizomycotina</taxon>
        <taxon>Leotiomycetes</taxon>
        <taxon>Helotiales</taxon>
        <taxon>Hyaloscyphaceae</taxon>
        <taxon>Hyaloscypha</taxon>
        <taxon>Hyaloscypha bicolor</taxon>
    </lineage>
</organism>
<keyword evidence="2 3" id="KW-0040">ANK repeat</keyword>
<evidence type="ECO:0000256" key="2">
    <source>
        <dbReference type="ARBA" id="ARBA00023043"/>
    </source>
</evidence>
<evidence type="ECO:0000313" key="4">
    <source>
        <dbReference type="EMBL" id="PMD54427.1"/>
    </source>
</evidence>
<name>A0A2J6SUI1_9HELO</name>
<dbReference type="GeneID" id="36596055"/>
<dbReference type="OrthoDB" id="4062651at2759"/>
<dbReference type="SUPFAM" id="SSF48403">
    <property type="entry name" value="Ankyrin repeat"/>
    <property type="match status" value="1"/>
</dbReference>
<accession>A0A2J6SUI1</accession>
<dbReference type="Pfam" id="PF12796">
    <property type="entry name" value="Ank_2"/>
    <property type="match status" value="1"/>
</dbReference>
<dbReference type="SMART" id="SM00248">
    <property type="entry name" value="ANK"/>
    <property type="match status" value="3"/>
</dbReference>
<protein>
    <submittedName>
        <fullName evidence="4">Ankyrin</fullName>
    </submittedName>
</protein>
<gene>
    <name evidence="4" type="ORF">K444DRAFT_699229</name>
</gene>
<proteinExistence type="predicted"/>
<dbReference type="InterPro" id="IPR036770">
    <property type="entry name" value="Ankyrin_rpt-contain_sf"/>
</dbReference>
<dbReference type="PROSITE" id="PS50088">
    <property type="entry name" value="ANK_REPEAT"/>
    <property type="match status" value="1"/>
</dbReference>
<keyword evidence="5" id="KW-1185">Reference proteome</keyword>
<dbReference type="PROSITE" id="PS50297">
    <property type="entry name" value="ANK_REP_REGION"/>
    <property type="match status" value="1"/>
</dbReference>
<dbReference type="PANTHER" id="PTHR24198">
    <property type="entry name" value="ANKYRIN REPEAT AND PROTEIN KINASE DOMAIN-CONTAINING PROTEIN"/>
    <property type="match status" value="1"/>
</dbReference>